<proteinExistence type="predicted"/>
<gene>
    <name evidence="2" type="ORF">PCOR1329_LOCUS29980</name>
</gene>
<feature type="region of interest" description="Disordered" evidence="1">
    <location>
        <begin position="26"/>
        <end position="129"/>
    </location>
</feature>
<name>A0ABN9SJ25_9DINO</name>
<evidence type="ECO:0000313" key="2">
    <source>
        <dbReference type="EMBL" id="CAK0831708.1"/>
    </source>
</evidence>
<feature type="compositionally biased region" description="Basic and acidic residues" evidence="1">
    <location>
        <begin position="27"/>
        <end position="36"/>
    </location>
</feature>
<feature type="compositionally biased region" description="Basic and acidic residues" evidence="1">
    <location>
        <begin position="199"/>
        <end position="211"/>
    </location>
</feature>
<feature type="compositionally biased region" description="Gly residues" evidence="1">
    <location>
        <begin position="60"/>
        <end position="70"/>
    </location>
</feature>
<feature type="compositionally biased region" description="Basic and acidic residues" evidence="1">
    <location>
        <begin position="236"/>
        <end position="251"/>
    </location>
</feature>
<feature type="compositionally biased region" description="Low complexity" evidence="1">
    <location>
        <begin position="89"/>
        <end position="115"/>
    </location>
</feature>
<sequence>GIVLIFSAPVSGVPIRVADPRGGLGLEHLHGREGGAARRPRPVPVPRRPRRAARGPRPRGLGGGPPGGGRGRSRGPLRVPGGGPEARCVRGGPRAPARAGARRPGPAVPVPAAAPHRLRDGPVRPRHRRRVRDLRRAVRAPPQPLHAEPALARVAARARLRPEAVGRVRRGGHLRLCPRPLEQDGVLRRLERGDRLGEVDEEQDVRRERPRVPGLRAENYPRRQGALQLHGQHLGSGERRVSTNMDTRRVD</sequence>
<organism evidence="2 3">
    <name type="scientific">Prorocentrum cordatum</name>
    <dbReference type="NCBI Taxonomy" id="2364126"/>
    <lineage>
        <taxon>Eukaryota</taxon>
        <taxon>Sar</taxon>
        <taxon>Alveolata</taxon>
        <taxon>Dinophyceae</taxon>
        <taxon>Prorocentrales</taxon>
        <taxon>Prorocentraceae</taxon>
        <taxon>Prorocentrum</taxon>
    </lineage>
</organism>
<evidence type="ECO:0000256" key="1">
    <source>
        <dbReference type="SAM" id="MobiDB-lite"/>
    </source>
</evidence>
<comment type="caution">
    <text evidence="2">The sequence shown here is derived from an EMBL/GenBank/DDBJ whole genome shotgun (WGS) entry which is preliminary data.</text>
</comment>
<reference evidence="2" key="1">
    <citation type="submission" date="2023-10" db="EMBL/GenBank/DDBJ databases">
        <authorList>
            <person name="Chen Y."/>
            <person name="Shah S."/>
            <person name="Dougan E. K."/>
            <person name="Thang M."/>
            <person name="Chan C."/>
        </authorList>
    </citation>
    <scope>NUCLEOTIDE SEQUENCE [LARGE SCALE GENOMIC DNA]</scope>
</reference>
<evidence type="ECO:0000313" key="3">
    <source>
        <dbReference type="Proteomes" id="UP001189429"/>
    </source>
</evidence>
<accession>A0ABN9SJ25</accession>
<feature type="compositionally biased region" description="Basic residues" evidence="1">
    <location>
        <begin position="47"/>
        <end position="57"/>
    </location>
</feature>
<feature type="non-terminal residue" evidence="2">
    <location>
        <position position="1"/>
    </location>
</feature>
<feature type="region of interest" description="Disordered" evidence="1">
    <location>
        <begin position="199"/>
        <end position="251"/>
    </location>
</feature>
<protein>
    <submittedName>
        <fullName evidence="2">Uncharacterized protein</fullName>
    </submittedName>
</protein>
<dbReference type="Proteomes" id="UP001189429">
    <property type="component" value="Unassembled WGS sequence"/>
</dbReference>
<keyword evidence="3" id="KW-1185">Reference proteome</keyword>
<dbReference type="EMBL" id="CAUYUJ010011411">
    <property type="protein sequence ID" value="CAK0831708.1"/>
    <property type="molecule type" value="Genomic_DNA"/>
</dbReference>